<dbReference type="Gene3D" id="1.25.40.20">
    <property type="entry name" value="Ankyrin repeat-containing domain"/>
    <property type="match status" value="1"/>
</dbReference>
<dbReference type="SUPFAM" id="SSF48403">
    <property type="entry name" value="Ankyrin repeat"/>
    <property type="match status" value="1"/>
</dbReference>
<evidence type="ECO:0000313" key="3">
    <source>
        <dbReference type="Proteomes" id="UP001301769"/>
    </source>
</evidence>
<dbReference type="EMBL" id="MU858083">
    <property type="protein sequence ID" value="KAK4215159.1"/>
    <property type="molecule type" value="Genomic_DNA"/>
</dbReference>
<keyword evidence="1" id="KW-0040">ANK repeat</keyword>
<sequence length="248" mass="28076">MSIVPLAQKRCSRVKKYACEHPHCRRKNPPVRFAFTRDLRRHKATHDVDHGSKEKCIYCQDNRSRRIDNLMRHVKTQHRGGILKAVYDGDKETFAWCIANYPGCINVIGARHVSPGEEAAWLYTKVGEVTGFRILSRALEWEDWDMVRFLLDCGVDINAGLGGATALHNAVSTSNPFTEKRLDILKLLLARGADRQVLSLSRKTAFDVAREKQAEGDPSPFLLEAIELLRPKVEDQSPVNEEHLPPLA</sequence>
<proteinExistence type="predicted"/>
<reference evidence="2" key="2">
    <citation type="submission" date="2023-05" db="EMBL/GenBank/DDBJ databases">
        <authorList>
            <consortium name="Lawrence Berkeley National Laboratory"/>
            <person name="Steindorff A."/>
            <person name="Hensen N."/>
            <person name="Bonometti L."/>
            <person name="Westerberg I."/>
            <person name="Brannstrom I.O."/>
            <person name="Guillou S."/>
            <person name="Cros-Aarteil S."/>
            <person name="Calhoun S."/>
            <person name="Haridas S."/>
            <person name="Kuo A."/>
            <person name="Mondo S."/>
            <person name="Pangilinan J."/>
            <person name="Riley R."/>
            <person name="Labutti K."/>
            <person name="Andreopoulos B."/>
            <person name="Lipzen A."/>
            <person name="Chen C."/>
            <person name="Yanf M."/>
            <person name="Daum C."/>
            <person name="Ng V."/>
            <person name="Clum A."/>
            <person name="Ohm R."/>
            <person name="Martin F."/>
            <person name="Silar P."/>
            <person name="Natvig D."/>
            <person name="Lalanne C."/>
            <person name="Gautier V."/>
            <person name="Ament-Velasquez S.L."/>
            <person name="Kruys A."/>
            <person name="Hutchinson M.I."/>
            <person name="Powell A.J."/>
            <person name="Barry K."/>
            <person name="Miller A.N."/>
            <person name="Grigoriev I.V."/>
            <person name="Debuchy R."/>
            <person name="Gladieux P."/>
            <person name="Thoren M.H."/>
            <person name="Johannesson H."/>
        </authorList>
    </citation>
    <scope>NUCLEOTIDE SEQUENCE</scope>
    <source>
        <strain evidence="2">PSN293</strain>
    </source>
</reference>
<evidence type="ECO:0000313" key="2">
    <source>
        <dbReference type="EMBL" id="KAK4215159.1"/>
    </source>
</evidence>
<dbReference type="Pfam" id="PF00023">
    <property type="entry name" value="Ank"/>
    <property type="match status" value="1"/>
</dbReference>
<dbReference type="PROSITE" id="PS50088">
    <property type="entry name" value="ANK_REPEAT"/>
    <property type="match status" value="1"/>
</dbReference>
<keyword evidence="3" id="KW-1185">Reference proteome</keyword>
<comment type="caution">
    <text evidence="2">The sequence shown here is derived from an EMBL/GenBank/DDBJ whole genome shotgun (WGS) entry which is preliminary data.</text>
</comment>
<dbReference type="AlphaFoldDB" id="A0AAN6Y9Y7"/>
<dbReference type="InterPro" id="IPR036770">
    <property type="entry name" value="Ankyrin_rpt-contain_sf"/>
</dbReference>
<dbReference type="Proteomes" id="UP001301769">
    <property type="component" value="Unassembled WGS sequence"/>
</dbReference>
<accession>A0AAN6Y9Y7</accession>
<organism evidence="2 3">
    <name type="scientific">Rhypophila decipiens</name>
    <dbReference type="NCBI Taxonomy" id="261697"/>
    <lineage>
        <taxon>Eukaryota</taxon>
        <taxon>Fungi</taxon>
        <taxon>Dikarya</taxon>
        <taxon>Ascomycota</taxon>
        <taxon>Pezizomycotina</taxon>
        <taxon>Sordariomycetes</taxon>
        <taxon>Sordariomycetidae</taxon>
        <taxon>Sordariales</taxon>
        <taxon>Naviculisporaceae</taxon>
        <taxon>Rhypophila</taxon>
    </lineage>
</organism>
<evidence type="ECO:0000256" key="1">
    <source>
        <dbReference type="PROSITE-ProRule" id="PRU00023"/>
    </source>
</evidence>
<feature type="repeat" description="ANK" evidence="1">
    <location>
        <begin position="162"/>
        <end position="200"/>
    </location>
</feature>
<reference evidence="2" key="1">
    <citation type="journal article" date="2023" name="Mol. Phylogenet. Evol.">
        <title>Genome-scale phylogeny and comparative genomics of the fungal order Sordariales.</title>
        <authorList>
            <person name="Hensen N."/>
            <person name="Bonometti L."/>
            <person name="Westerberg I."/>
            <person name="Brannstrom I.O."/>
            <person name="Guillou S."/>
            <person name="Cros-Aarteil S."/>
            <person name="Calhoun S."/>
            <person name="Haridas S."/>
            <person name="Kuo A."/>
            <person name="Mondo S."/>
            <person name="Pangilinan J."/>
            <person name="Riley R."/>
            <person name="LaButti K."/>
            <person name="Andreopoulos B."/>
            <person name="Lipzen A."/>
            <person name="Chen C."/>
            <person name="Yan M."/>
            <person name="Daum C."/>
            <person name="Ng V."/>
            <person name="Clum A."/>
            <person name="Steindorff A."/>
            <person name="Ohm R.A."/>
            <person name="Martin F."/>
            <person name="Silar P."/>
            <person name="Natvig D.O."/>
            <person name="Lalanne C."/>
            <person name="Gautier V."/>
            <person name="Ament-Velasquez S.L."/>
            <person name="Kruys A."/>
            <person name="Hutchinson M.I."/>
            <person name="Powell A.J."/>
            <person name="Barry K."/>
            <person name="Miller A.N."/>
            <person name="Grigoriev I.V."/>
            <person name="Debuchy R."/>
            <person name="Gladieux P."/>
            <person name="Hiltunen Thoren M."/>
            <person name="Johannesson H."/>
        </authorList>
    </citation>
    <scope>NUCLEOTIDE SEQUENCE</scope>
    <source>
        <strain evidence="2">PSN293</strain>
    </source>
</reference>
<name>A0AAN6Y9Y7_9PEZI</name>
<dbReference type="SMART" id="SM00248">
    <property type="entry name" value="ANK"/>
    <property type="match status" value="2"/>
</dbReference>
<gene>
    <name evidence="2" type="ORF">QBC37DRAFT_386542</name>
</gene>
<protein>
    <submittedName>
        <fullName evidence="2">Uncharacterized protein</fullName>
    </submittedName>
</protein>
<dbReference type="InterPro" id="IPR002110">
    <property type="entry name" value="Ankyrin_rpt"/>
</dbReference>